<feature type="region of interest" description="Disordered" evidence="1">
    <location>
        <begin position="1"/>
        <end position="57"/>
    </location>
</feature>
<protein>
    <recommendedName>
        <fullName evidence="2">DUF6566 domain-containing protein</fullName>
    </recommendedName>
</protein>
<reference evidence="3 4" key="1">
    <citation type="submission" date="2016-11" db="EMBL/GenBank/DDBJ databases">
        <authorList>
            <person name="Jaros S."/>
            <person name="Januszkiewicz K."/>
            <person name="Wedrychowicz H."/>
        </authorList>
    </citation>
    <scope>NUCLEOTIDE SEQUENCE [LARGE SCALE GENOMIC DNA]</scope>
    <source>
        <strain evidence="3 4">LMG 20594</strain>
    </source>
</reference>
<dbReference type="STRING" id="169427.SAMN05192548_101139"/>
<sequence length="137" mass="14689">MAHRDPSRTQDGAPPIDAANGPSVSRPATHDSPRANEDPPVGPAVPGEAGGTMHLTHRGVDMTVSARQNPQGAWVDVIVASQAGKPFALPDAQPITPEWLTREEALRAGVERGCFLIDRCLRDSGPDRDVLDWEARQ</sequence>
<dbReference type="EMBL" id="FRAB01000011">
    <property type="protein sequence ID" value="SHJ99260.1"/>
    <property type="molecule type" value="Genomic_DNA"/>
</dbReference>
<proteinExistence type="predicted"/>
<evidence type="ECO:0000313" key="4">
    <source>
        <dbReference type="Proteomes" id="UP000184395"/>
    </source>
</evidence>
<name>A0A1M6NUA4_9BURK</name>
<dbReference type="InterPro" id="IPR046696">
    <property type="entry name" value="DUF6566"/>
</dbReference>
<accession>A0A1M6NUA4</accession>
<evidence type="ECO:0000259" key="2">
    <source>
        <dbReference type="Pfam" id="PF20204"/>
    </source>
</evidence>
<organism evidence="3 4">
    <name type="scientific">Paraburkholderia terricola</name>
    <dbReference type="NCBI Taxonomy" id="169427"/>
    <lineage>
        <taxon>Bacteria</taxon>
        <taxon>Pseudomonadati</taxon>
        <taxon>Pseudomonadota</taxon>
        <taxon>Betaproteobacteria</taxon>
        <taxon>Burkholderiales</taxon>
        <taxon>Burkholderiaceae</taxon>
        <taxon>Paraburkholderia</taxon>
    </lineage>
</organism>
<dbReference type="RefSeq" id="WP_235004864.1">
    <property type="nucleotide sequence ID" value="NZ_CADFGY010000004.1"/>
</dbReference>
<gene>
    <name evidence="3" type="ORF">SAMN05192548_101139</name>
</gene>
<evidence type="ECO:0000256" key="1">
    <source>
        <dbReference type="SAM" id="MobiDB-lite"/>
    </source>
</evidence>
<feature type="domain" description="DUF6566" evidence="2">
    <location>
        <begin position="54"/>
        <end position="123"/>
    </location>
</feature>
<evidence type="ECO:0000313" key="3">
    <source>
        <dbReference type="EMBL" id="SHJ99260.1"/>
    </source>
</evidence>
<feature type="compositionally biased region" description="Basic and acidic residues" evidence="1">
    <location>
        <begin position="28"/>
        <end position="37"/>
    </location>
</feature>
<dbReference type="Proteomes" id="UP000184395">
    <property type="component" value="Unassembled WGS sequence"/>
</dbReference>
<dbReference type="GeneID" id="301982941"/>
<dbReference type="AlphaFoldDB" id="A0A1M6NUA4"/>
<dbReference type="Pfam" id="PF20204">
    <property type="entry name" value="DUF6566"/>
    <property type="match status" value="1"/>
</dbReference>